<evidence type="ECO:0000313" key="3">
    <source>
        <dbReference type="EMBL" id="GFE19931.1"/>
    </source>
</evidence>
<dbReference type="InterPro" id="IPR006311">
    <property type="entry name" value="TAT_signal"/>
</dbReference>
<feature type="chain" id="PRO_5024797904" description="Repetin" evidence="2">
    <location>
        <begin position="34"/>
        <end position="197"/>
    </location>
</feature>
<sequence length="197" mass="20811">MPRIRRPFVVAATALAVCTATALTLGPAGPAAAAGNGTGTQAARHTVDEPSLTGSAKLARQPGDNVHFRFNAHGFGEQARGTFYASHHIGKDWGGYFKGRIDCLVTGGPVAVATGIVTEMRFKNAPGMPELGDLRGKRFGFTVLDSGKKDQLGYSWAMDGLPKNGVGKCLGSAPFETLAKGDFKVHHWMPPRTPAKH</sequence>
<evidence type="ECO:0000256" key="1">
    <source>
        <dbReference type="SAM" id="MobiDB-lite"/>
    </source>
</evidence>
<evidence type="ECO:0008006" key="7">
    <source>
        <dbReference type="Google" id="ProtNLM"/>
    </source>
</evidence>
<evidence type="ECO:0000313" key="6">
    <source>
        <dbReference type="Proteomes" id="UP001210609"/>
    </source>
</evidence>
<dbReference type="EMBL" id="CP114202">
    <property type="protein sequence ID" value="WAT94789.1"/>
    <property type="molecule type" value="Genomic_DNA"/>
</dbReference>
<proteinExistence type="predicted"/>
<gene>
    <name evidence="3" type="ORF">Sliba_03840</name>
    <name evidence="4" type="ORF">STRLI_000458</name>
</gene>
<keyword evidence="2" id="KW-0732">Signal</keyword>
<feature type="signal peptide" evidence="2">
    <location>
        <begin position="1"/>
        <end position="33"/>
    </location>
</feature>
<evidence type="ECO:0000313" key="4">
    <source>
        <dbReference type="EMBL" id="WAT94789.1"/>
    </source>
</evidence>
<name>A0A640TBT7_STRNI</name>
<evidence type="ECO:0000256" key="2">
    <source>
        <dbReference type="SAM" id="SignalP"/>
    </source>
</evidence>
<organism evidence="3 5">
    <name type="scientific">Streptomyces nigrescens</name>
    <dbReference type="NCBI Taxonomy" id="1920"/>
    <lineage>
        <taxon>Bacteria</taxon>
        <taxon>Bacillati</taxon>
        <taxon>Actinomycetota</taxon>
        <taxon>Actinomycetes</taxon>
        <taxon>Kitasatosporales</taxon>
        <taxon>Streptomycetaceae</taxon>
        <taxon>Streptomyces</taxon>
    </lineage>
</organism>
<protein>
    <recommendedName>
        <fullName evidence="7">Repetin</fullName>
    </recommendedName>
</protein>
<dbReference type="RefSeq" id="WP_159483889.1">
    <property type="nucleotide sequence ID" value="NZ_BLIP01000001.1"/>
</dbReference>
<accession>A0A640TBT7</accession>
<feature type="region of interest" description="Disordered" evidence="1">
    <location>
        <begin position="31"/>
        <end position="51"/>
    </location>
</feature>
<keyword evidence="6" id="KW-1185">Reference proteome</keyword>
<evidence type="ECO:0000313" key="5">
    <source>
        <dbReference type="Proteomes" id="UP000429552"/>
    </source>
</evidence>
<reference evidence="4 6" key="2">
    <citation type="submission" date="2022-12" db="EMBL/GenBank/DDBJ databases">
        <authorList>
            <person name="Ruckert C."/>
            <person name="Busche T."/>
            <person name="Kalinowski J."/>
            <person name="Wittmann C."/>
        </authorList>
    </citation>
    <scope>NUCLEOTIDE SEQUENCE [LARGE SCALE GENOMIC DNA]</scope>
    <source>
        <strain evidence="4 6">DSM 40555</strain>
    </source>
</reference>
<dbReference type="EMBL" id="BLIP01000001">
    <property type="protein sequence ID" value="GFE19931.1"/>
    <property type="molecule type" value="Genomic_DNA"/>
</dbReference>
<reference evidence="3 5" key="1">
    <citation type="submission" date="2019-12" db="EMBL/GenBank/DDBJ databases">
        <title>Whole genome shotgun sequence of Streptomyces libani subsp. libani NBRC 13452.</title>
        <authorList>
            <person name="Ichikawa N."/>
            <person name="Kimura A."/>
            <person name="Kitahashi Y."/>
            <person name="Komaki H."/>
            <person name="Tamura T."/>
        </authorList>
    </citation>
    <scope>NUCLEOTIDE SEQUENCE [LARGE SCALE GENOMIC DNA]</scope>
    <source>
        <strain evidence="3 5">NBRC 13452</strain>
    </source>
</reference>
<dbReference type="Proteomes" id="UP001210609">
    <property type="component" value="Chromosome"/>
</dbReference>
<dbReference type="Proteomes" id="UP000429552">
    <property type="component" value="Unassembled WGS sequence"/>
</dbReference>
<dbReference type="PROSITE" id="PS51318">
    <property type="entry name" value="TAT"/>
    <property type="match status" value="1"/>
</dbReference>
<dbReference type="AlphaFoldDB" id="A0A640TBT7"/>
<feature type="compositionally biased region" description="Low complexity" evidence="1">
    <location>
        <begin position="31"/>
        <end position="43"/>
    </location>
</feature>